<reference evidence="10" key="1">
    <citation type="submission" date="2019-08" db="EMBL/GenBank/DDBJ databases">
        <authorList>
            <person name="Kucharzyk K."/>
            <person name="Murdoch R.W."/>
            <person name="Higgins S."/>
            <person name="Loffler F."/>
        </authorList>
    </citation>
    <scope>NUCLEOTIDE SEQUENCE</scope>
</reference>
<dbReference type="GO" id="GO:0030983">
    <property type="term" value="F:mismatched DNA binding"/>
    <property type="evidence" value="ECO:0007669"/>
    <property type="project" value="InterPro"/>
</dbReference>
<evidence type="ECO:0000259" key="9">
    <source>
        <dbReference type="PROSITE" id="PS50828"/>
    </source>
</evidence>
<keyword evidence="6" id="KW-0238">DNA-binding</keyword>
<dbReference type="SMART" id="SM00533">
    <property type="entry name" value="MUTSd"/>
    <property type="match status" value="1"/>
</dbReference>
<comment type="caution">
    <text evidence="10">The sequence shown here is derived from an EMBL/GenBank/DDBJ whole genome shotgun (WGS) entry which is preliminary data.</text>
</comment>
<keyword evidence="10" id="KW-0540">Nuclease</keyword>
<dbReference type="GO" id="GO:0019843">
    <property type="term" value="F:rRNA binding"/>
    <property type="evidence" value="ECO:0007669"/>
    <property type="project" value="UniProtKB-KW"/>
</dbReference>
<dbReference type="PANTHER" id="PTHR48466:SF2">
    <property type="entry name" value="OS10G0509000 PROTEIN"/>
    <property type="match status" value="1"/>
</dbReference>
<dbReference type="GO" id="GO:0016887">
    <property type="term" value="F:ATP hydrolysis activity"/>
    <property type="evidence" value="ECO:0007669"/>
    <property type="project" value="InterPro"/>
</dbReference>
<dbReference type="Pfam" id="PF00488">
    <property type="entry name" value="MutS_V"/>
    <property type="match status" value="1"/>
</dbReference>
<dbReference type="Gene3D" id="3.40.50.300">
    <property type="entry name" value="P-loop containing nucleotide triphosphate hydrolases"/>
    <property type="match status" value="1"/>
</dbReference>
<dbReference type="GO" id="GO:0140664">
    <property type="term" value="F:ATP-dependent DNA damage sensor activity"/>
    <property type="evidence" value="ECO:0007669"/>
    <property type="project" value="InterPro"/>
</dbReference>
<dbReference type="InterPro" id="IPR045076">
    <property type="entry name" value="MutS"/>
</dbReference>
<dbReference type="PIRSF" id="PIRSF005814">
    <property type="entry name" value="MutS_YshD"/>
    <property type="match status" value="1"/>
</dbReference>
<dbReference type="Pfam" id="PF01713">
    <property type="entry name" value="Smr"/>
    <property type="match status" value="1"/>
</dbReference>
<evidence type="ECO:0000256" key="6">
    <source>
        <dbReference type="ARBA" id="ARBA00023125"/>
    </source>
</evidence>
<dbReference type="SMART" id="SM00534">
    <property type="entry name" value="MUTSac"/>
    <property type="match status" value="1"/>
</dbReference>
<dbReference type="InterPro" id="IPR036063">
    <property type="entry name" value="Smr_dom_sf"/>
</dbReference>
<dbReference type="GO" id="GO:0045910">
    <property type="term" value="P:negative regulation of DNA recombination"/>
    <property type="evidence" value="ECO:0007669"/>
    <property type="project" value="InterPro"/>
</dbReference>
<dbReference type="PROSITE" id="PS00486">
    <property type="entry name" value="DNA_MISMATCH_REPAIR_2"/>
    <property type="match status" value="1"/>
</dbReference>
<dbReference type="HAMAP" id="MF_00092">
    <property type="entry name" value="MutS2"/>
    <property type="match status" value="1"/>
</dbReference>
<evidence type="ECO:0000313" key="10">
    <source>
        <dbReference type="EMBL" id="MPL59158.1"/>
    </source>
</evidence>
<dbReference type="GO" id="GO:0005524">
    <property type="term" value="F:ATP binding"/>
    <property type="evidence" value="ECO:0007669"/>
    <property type="project" value="UniProtKB-KW"/>
</dbReference>
<keyword evidence="2" id="KW-0547">Nucleotide-binding</keyword>
<evidence type="ECO:0000256" key="8">
    <source>
        <dbReference type="SAM" id="MobiDB-lite"/>
    </source>
</evidence>
<evidence type="ECO:0000256" key="1">
    <source>
        <dbReference type="ARBA" id="ARBA00022730"/>
    </source>
</evidence>
<dbReference type="SMART" id="SM00463">
    <property type="entry name" value="SMR"/>
    <property type="match status" value="1"/>
</dbReference>
<protein>
    <submittedName>
        <fullName evidence="10">Endonuclease MutS2</fullName>
        <ecNumber evidence="10">3.1.-.-</ecNumber>
    </submittedName>
</protein>
<evidence type="ECO:0000256" key="4">
    <source>
        <dbReference type="ARBA" id="ARBA00022840"/>
    </source>
</evidence>
<dbReference type="InterPro" id="IPR002625">
    <property type="entry name" value="Smr_dom"/>
</dbReference>
<dbReference type="InterPro" id="IPR027417">
    <property type="entry name" value="P-loop_NTPase"/>
</dbReference>
<keyword evidence="7" id="KW-0175">Coiled coil</keyword>
<accession>A0A644SWR6</accession>
<keyword evidence="1" id="KW-0699">rRNA-binding</keyword>
<feature type="coiled-coil region" evidence="7">
    <location>
        <begin position="554"/>
        <end position="584"/>
    </location>
</feature>
<dbReference type="InterPro" id="IPR005747">
    <property type="entry name" value="MutS2"/>
</dbReference>
<keyword evidence="10" id="KW-0255">Endonuclease</keyword>
<proteinExistence type="inferred from homology"/>
<evidence type="ECO:0000256" key="3">
    <source>
        <dbReference type="ARBA" id="ARBA00022801"/>
    </source>
</evidence>
<keyword evidence="4" id="KW-0067">ATP-binding</keyword>
<sequence length="830" mass="91871">MFLSDEHSLSLLDFPRIRDNLASYCFSEEGRRLVQASLPVDDAIHLKAFALDLERLCGHLETHSPPDLSFPSIDAALNRLARAGSSLEMEELLSLGHWSRNFEALASFLSKVAWERQESARPEAKNSNAGIKSEGTERSEPGDFDPQALAGAWVLNSAAGLIDTLPKVHDVYKIIFGVISPEGELRELPELKRISDAIGKKNRELLRLAASYGKDPELRAALQSEEPTQRDGRTVLAVRANFKGRVRGIVHEVSSTGQTLFIEPEALVERNNELVRLDARLKAEILRIFRETSDALRPFFGELCMARESLAYLDQRLARALMASREGLVPPELDDHGLTLWRARHPLLGKKAVPIDVDLPENTRMLIITGPNTGGKTVTLKTIGLFALLRQFGLWLPFAQGSSLPIFDAILVDIGDEQSIDQSLSTFSGHMRVIADIAAKASSKSLILLDELGAGTDPEEGCALAMGLLDYFIDLGALTIVTTHHGILKNYGYTKPGCLNASMEFDSTRLAPTYRIVMGIPGQSRALEIAAQVGLPAAIVGAARQYLDEERSDIGELVKSLSEKQRAIDQLEREQRKRIQATVEDRRKLDLAALQVRQKEQELRRRGVAELGNLLKESRKTLENLIRELRESRGGQESIREAKRFLAQLAESVEGQTAALRREEEAIQESLEDDSSENRGIRQGDEVLYGRNRRRARAVRKAAPGQWLIELGSLRLTVPASELLPARGKSETTLSYDVELAPGEGGEAPRAKFELDLRGFRLQEALEAVERQIDAASLQGLKSFSIIHGTGEGVLGKGIHDYLRGQAVVEDYYFARPEEGGYGKTQIRLK</sequence>
<dbReference type="InterPro" id="IPR000432">
    <property type="entry name" value="DNA_mismatch_repair_MutS_C"/>
</dbReference>
<dbReference type="AlphaFoldDB" id="A0A644SWR6"/>
<dbReference type="EC" id="3.1.-.-" evidence="10"/>
<dbReference type="SUPFAM" id="SSF48334">
    <property type="entry name" value="DNA repair protein MutS, domain III"/>
    <property type="match status" value="1"/>
</dbReference>
<dbReference type="GO" id="GO:0004519">
    <property type="term" value="F:endonuclease activity"/>
    <property type="evidence" value="ECO:0007669"/>
    <property type="project" value="UniProtKB-KW"/>
</dbReference>
<keyword evidence="5" id="KW-0694">RNA-binding</keyword>
<name>A0A644SWR6_9ZZZZ</name>
<keyword evidence="3 10" id="KW-0378">Hydrolase</keyword>
<gene>
    <name evidence="10" type="primary">mutS2_3</name>
    <name evidence="10" type="ORF">SDC9_04706</name>
</gene>
<dbReference type="GO" id="GO:0006298">
    <property type="term" value="P:mismatch repair"/>
    <property type="evidence" value="ECO:0007669"/>
    <property type="project" value="InterPro"/>
</dbReference>
<feature type="domain" description="Smr" evidence="9">
    <location>
        <begin position="755"/>
        <end position="830"/>
    </location>
</feature>
<evidence type="ECO:0000256" key="7">
    <source>
        <dbReference type="SAM" id="Coils"/>
    </source>
</evidence>
<dbReference type="InterPro" id="IPR007696">
    <property type="entry name" value="DNA_mismatch_repair_MutS_core"/>
</dbReference>
<feature type="region of interest" description="Disordered" evidence="8">
    <location>
        <begin position="661"/>
        <end position="684"/>
    </location>
</feature>
<dbReference type="FunFam" id="3.40.50.300:FF:000830">
    <property type="entry name" value="Endonuclease MutS2"/>
    <property type="match status" value="1"/>
</dbReference>
<dbReference type="SUPFAM" id="SSF52540">
    <property type="entry name" value="P-loop containing nucleoside triphosphate hydrolases"/>
    <property type="match status" value="1"/>
</dbReference>
<evidence type="ECO:0000256" key="5">
    <source>
        <dbReference type="ARBA" id="ARBA00022884"/>
    </source>
</evidence>
<dbReference type="EMBL" id="VSSQ01000008">
    <property type="protein sequence ID" value="MPL59158.1"/>
    <property type="molecule type" value="Genomic_DNA"/>
</dbReference>
<feature type="region of interest" description="Disordered" evidence="8">
    <location>
        <begin position="119"/>
        <end position="143"/>
    </location>
</feature>
<dbReference type="InterPro" id="IPR036187">
    <property type="entry name" value="DNA_mismatch_repair_MutS_sf"/>
</dbReference>
<dbReference type="PANTHER" id="PTHR48466">
    <property type="entry name" value="OS10G0509000 PROTEIN-RELATED"/>
    <property type="match status" value="1"/>
</dbReference>
<dbReference type="Gene3D" id="3.30.1370.110">
    <property type="match status" value="1"/>
</dbReference>
<dbReference type="SUPFAM" id="SSF160443">
    <property type="entry name" value="SMR domain-like"/>
    <property type="match status" value="1"/>
</dbReference>
<feature type="compositionally biased region" description="Acidic residues" evidence="8">
    <location>
        <begin position="666"/>
        <end position="675"/>
    </location>
</feature>
<dbReference type="PROSITE" id="PS50828">
    <property type="entry name" value="SMR"/>
    <property type="match status" value="1"/>
</dbReference>
<organism evidence="10">
    <name type="scientific">bioreactor metagenome</name>
    <dbReference type="NCBI Taxonomy" id="1076179"/>
    <lineage>
        <taxon>unclassified sequences</taxon>
        <taxon>metagenomes</taxon>
        <taxon>ecological metagenomes</taxon>
    </lineage>
</organism>
<evidence type="ECO:0000256" key="2">
    <source>
        <dbReference type="ARBA" id="ARBA00022741"/>
    </source>
</evidence>
<dbReference type="NCBIfam" id="TIGR01069">
    <property type="entry name" value="mutS2"/>
    <property type="match status" value="1"/>
</dbReference>